<keyword evidence="6 8" id="KW-0648">Protein biosynthesis</keyword>
<evidence type="ECO:0000256" key="6">
    <source>
        <dbReference type="ARBA" id="ARBA00022917"/>
    </source>
</evidence>
<gene>
    <name evidence="8" type="primary">fmt</name>
    <name evidence="11" type="ORF">ENT73_07530</name>
</gene>
<evidence type="ECO:0000313" key="11">
    <source>
        <dbReference type="EMBL" id="HGV55907.1"/>
    </source>
</evidence>
<dbReference type="PROSITE" id="PS00373">
    <property type="entry name" value="GART"/>
    <property type="match status" value="1"/>
</dbReference>
<dbReference type="InterPro" id="IPR041711">
    <property type="entry name" value="Met-tRNA-FMT_N"/>
</dbReference>
<evidence type="ECO:0000256" key="5">
    <source>
        <dbReference type="ARBA" id="ARBA00022679"/>
    </source>
</evidence>
<dbReference type="PANTHER" id="PTHR11138">
    <property type="entry name" value="METHIONYL-TRNA FORMYLTRANSFERASE"/>
    <property type="match status" value="1"/>
</dbReference>
<dbReference type="Pfam" id="PF00551">
    <property type="entry name" value="Formyl_trans_N"/>
    <property type="match status" value="1"/>
</dbReference>
<proteinExistence type="inferred from homology"/>
<dbReference type="GO" id="GO:0005829">
    <property type="term" value="C:cytosol"/>
    <property type="evidence" value="ECO:0007669"/>
    <property type="project" value="TreeGrafter"/>
</dbReference>
<evidence type="ECO:0000256" key="1">
    <source>
        <dbReference type="ARBA" id="ARBA00002606"/>
    </source>
</evidence>
<dbReference type="InterPro" id="IPR001555">
    <property type="entry name" value="GART_AS"/>
</dbReference>
<feature type="domain" description="Formyl transferase N-terminal" evidence="9">
    <location>
        <begin position="5"/>
        <end position="181"/>
    </location>
</feature>
<dbReference type="EMBL" id="DSZU01000137">
    <property type="protein sequence ID" value="HGV55907.1"/>
    <property type="molecule type" value="Genomic_DNA"/>
</dbReference>
<sequence length="312" mass="35001">MKDLRVIFFGTPEFVLPVVKFLHEQEELLGVVTQPDKPKGRGLEVSPSPVKKWALNQGLRVWEPTKLKDPHFWEELKALSLDLIVVFAYGKILPKELLEIPQGGCWNIHLSLLPKYRGASPVQWALLEGERETGVTIMLMDEGMDTGPILLQRAIPIEEEDTTPTLLEKLSHLAVTTLGEALELYKKGELKAKPQPERGVSYAPLLKKEDGFINFEEPALRIENKLRAFTPWPGVYTKFRGKILKIHEAKAQPLSIKKKPGEILKLSPEGILVATSDGALLLKTLQLEGKKRISAYEFAHGQRLKPGDLLTS</sequence>
<dbReference type="EC" id="2.1.2.9" evidence="3 8"/>
<protein>
    <recommendedName>
        <fullName evidence="4 8">Methionyl-tRNA formyltransferase</fullName>
        <ecNumber evidence="3 8">2.1.2.9</ecNumber>
    </recommendedName>
</protein>
<name>A0A832LWQ4_9BACT</name>
<reference evidence="11" key="1">
    <citation type="journal article" date="2020" name="mSystems">
        <title>Genome- and Community-Level Interaction Insights into Carbon Utilization and Element Cycling Functions of Hydrothermarchaeota in Hydrothermal Sediment.</title>
        <authorList>
            <person name="Zhou Z."/>
            <person name="Liu Y."/>
            <person name="Xu W."/>
            <person name="Pan J."/>
            <person name="Luo Z.H."/>
            <person name="Li M."/>
        </authorList>
    </citation>
    <scope>NUCLEOTIDE SEQUENCE [LARGE SCALE GENOMIC DNA]</scope>
    <source>
        <strain evidence="11">SpSt-605</strain>
    </source>
</reference>
<evidence type="ECO:0000256" key="7">
    <source>
        <dbReference type="ARBA" id="ARBA00048558"/>
    </source>
</evidence>
<dbReference type="CDD" id="cd08646">
    <property type="entry name" value="FMT_core_Met-tRNA-FMT_N"/>
    <property type="match status" value="1"/>
</dbReference>
<dbReference type="InterPro" id="IPR011034">
    <property type="entry name" value="Formyl_transferase-like_C_sf"/>
</dbReference>
<dbReference type="InterPro" id="IPR005793">
    <property type="entry name" value="Formyl_trans_C"/>
</dbReference>
<dbReference type="CDD" id="cd08704">
    <property type="entry name" value="Met_tRNA_FMT_C"/>
    <property type="match status" value="1"/>
</dbReference>
<evidence type="ECO:0000256" key="4">
    <source>
        <dbReference type="ARBA" id="ARBA00016014"/>
    </source>
</evidence>
<dbReference type="SUPFAM" id="SSF53328">
    <property type="entry name" value="Formyltransferase"/>
    <property type="match status" value="1"/>
</dbReference>
<comment type="function">
    <text evidence="1 8">Attaches a formyl group to the free amino group of methionyl-tRNA(fMet). The formyl group appears to play a dual role in the initiator identity of N-formylmethionyl-tRNA by promoting its recognition by IF2 and preventing the misappropriation of this tRNA by the elongation apparatus.</text>
</comment>
<comment type="caution">
    <text evidence="11">The sequence shown here is derived from an EMBL/GenBank/DDBJ whole genome shotgun (WGS) entry which is preliminary data.</text>
</comment>
<evidence type="ECO:0000256" key="8">
    <source>
        <dbReference type="HAMAP-Rule" id="MF_00182"/>
    </source>
</evidence>
<comment type="similarity">
    <text evidence="2 8">Belongs to the Fmt family.</text>
</comment>
<evidence type="ECO:0000256" key="3">
    <source>
        <dbReference type="ARBA" id="ARBA00012261"/>
    </source>
</evidence>
<accession>A0A832LWQ4</accession>
<dbReference type="InterPro" id="IPR044135">
    <property type="entry name" value="Met-tRNA-FMT_C"/>
</dbReference>
<dbReference type="SUPFAM" id="SSF50486">
    <property type="entry name" value="FMT C-terminal domain-like"/>
    <property type="match status" value="1"/>
</dbReference>
<evidence type="ECO:0000259" key="10">
    <source>
        <dbReference type="Pfam" id="PF02911"/>
    </source>
</evidence>
<dbReference type="InterPro" id="IPR036477">
    <property type="entry name" value="Formyl_transf_N_sf"/>
</dbReference>
<evidence type="ECO:0000259" key="9">
    <source>
        <dbReference type="Pfam" id="PF00551"/>
    </source>
</evidence>
<dbReference type="InterPro" id="IPR002376">
    <property type="entry name" value="Formyl_transf_N"/>
</dbReference>
<comment type="catalytic activity">
    <reaction evidence="7 8">
        <text>L-methionyl-tRNA(fMet) + (6R)-10-formyltetrahydrofolate = N-formyl-L-methionyl-tRNA(fMet) + (6S)-5,6,7,8-tetrahydrofolate + H(+)</text>
        <dbReference type="Rhea" id="RHEA:24380"/>
        <dbReference type="Rhea" id="RHEA-COMP:9952"/>
        <dbReference type="Rhea" id="RHEA-COMP:9953"/>
        <dbReference type="ChEBI" id="CHEBI:15378"/>
        <dbReference type="ChEBI" id="CHEBI:57453"/>
        <dbReference type="ChEBI" id="CHEBI:78530"/>
        <dbReference type="ChEBI" id="CHEBI:78844"/>
        <dbReference type="ChEBI" id="CHEBI:195366"/>
        <dbReference type="EC" id="2.1.2.9"/>
    </reaction>
</comment>
<dbReference type="InterPro" id="IPR005794">
    <property type="entry name" value="Fmt"/>
</dbReference>
<dbReference type="GO" id="GO:0004479">
    <property type="term" value="F:methionyl-tRNA formyltransferase activity"/>
    <property type="evidence" value="ECO:0007669"/>
    <property type="project" value="UniProtKB-UniRule"/>
</dbReference>
<dbReference type="PANTHER" id="PTHR11138:SF5">
    <property type="entry name" value="METHIONYL-TRNA FORMYLTRANSFERASE, MITOCHONDRIAL"/>
    <property type="match status" value="1"/>
</dbReference>
<dbReference type="InterPro" id="IPR037022">
    <property type="entry name" value="Formyl_trans_C_sf"/>
</dbReference>
<feature type="domain" description="Formyl transferase C-terminal" evidence="10">
    <location>
        <begin position="206"/>
        <end position="302"/>
    </location>
</feature>
<dbReference type="FunFam" id="3.40.50.12230:FF:000001">
    <property type="entry name" value="Methionyl-tRNA formyltransferase"/>
    <property type="match status" value="1"/>
</dbReference>
<dbReference type="Gene3D" id="3.40.50.170">
    <property type="entry name" value="Formyl transferase, N-terminal domain"/>
    <property type="match status" value="1"/>
</dbReference>
<evidence type="ECO:0000256" key="2">
    <source>
        <dbReference type="ARBA" id="ARBA00010699"/>
    </source>
</evidence>
<dbReference type="Gene3D" id="3.10.25.10">
    <property type="entry name" value="Formyl transferase, C-terminal domain"/>
    <property type="match status" value="1"/>
</dbReference>
<dbReference type="Pfam" id="PF02911">
    <property type="entry name" value="Formyl_trans_C"/>
    <property type="match status" value="1"/>
</dbReference>
<dbReference type="HAMAP" id="MF_00182">
    <property type="entry name" value="Formyl_trans"/>
    <property type="match status" value="1"/>
</dbReference>
<keyword evidence="5 8" id="KW-0808">Transferase</keyword>
<dbReference type="NCBIfam" id="TIGR00460">
    <property type="entry name" value="fmt"/>
    <property type="match status" value="1"/>
</dbReference>
<organism evidence="11">
    <name type="scientific">Caldimicrobium thiodismutans</name>
    <dbReference type="NCBI Taxonomy" id="1653476"/>
    <lineage>
        <taxon>Bacteria</taxon>
        <taxon>Pseudomonadati</taxon>
        <taxon>Thermodesulfobacteriota</taxon>
        <taxon>Thermodesulfobacteria</taxon>
        <taxon>Thermodesulfobacteriales</taxon>
        <taxon>Thermodesulfobacteriaceae</taxon>
        <taxon>Caldimicrobium</taxon>
    </lineage>
</organism>
<dbReference type="AlphaFoldDB" id="A0A832LWQ4"/>
<feature type="binding site" evidence="8">
    <location>
        <begin position="111"/>
        <end position="114"/>
    </location>
    <ligand>
        <name>(6S)-5,6,7,8-tetrahydrofolate</name>
        <dbReference type="ChEBI" id="CHEBI:57453"/>
    </ligand>
</feature>